<dbReference type="EMBL" id="JBHSAJ010000182">
    <property type="protein sequence ID" value="MFC3938537.1"/>
    <property type="molecule type" value="Genomic_DNA"/>
</dbReference>
<feature type="chain" id="PRO_5046123851" evidence="1">
    <location>
        <begin position="24"/>
        <end position="194"/>
    </location>
</feature>
<proteinExistence type="predicted"/>
<sequence length="194" mass="20980">MYKFQCFFAVPLFLAAGLCQAQAIDRLTMGHTPESEAVRTMQGIVAAVGDGARVELRPGGDYGTQAVVVRAFALPLGELQANVAMIATTGGKATYARYVIRREHLPAALKLLQGRWPAHVKVASDEAGVNDVFFVSPLNAAWVHLGTGSGYFGEVVITTHAKLRDILAAQNRIDDWWPEIEDAIAKSARSSSKR</sequence>
<reference evidence="3" key="1">
    <citation type="journal article" date="2019" name="Int. J. Syst. Evol. Microbiol.">
        <title>The Global Catalogue of Microorganisms (GCM) 10K type strain sequencing project: providing services to taxonomists for standard genome sequencing and annotation.</title>
        <authorList>
            <consortium name="The Broad Institute Genomics Platform"/>
            <consortium name="The Broad Institute Genome Sequencing Center for Infectious Disease"/>
            <person name="Wu L."/>
            <person name="Ma J."/>
        </authorList>
    </citation>
    <scope>NUCLEOTIDE SEQUENCE [LARGE SCALE GENOMIC DNA]</scope>
    <source>
        <strain evidence="3">CCUG 2113</strain>
    </source>
</reference>
<dbReference type="RefSeq" id="WP_055400098.1">
    <property type="nucleotide sequence ID" value="NZ_JAMXAX010000022.1"/>
</dbReference>
<keyword evidence="3" id="KW-1185">Reference proteome</keyword>
<evidence type="ECO:0000256" key="1">
    <source>
        <dbReference type="SAM" id="SignalP"/>
    </source>
</evidence>
<evidence type="ECO:0000313" key="3">
    <source>
        <dbReference type="Proteomes" id="UP001595693"/>
    </source>
</evidence>
<comment type="caution">
    <text evidence="2">The sequence shown here is derived from an EMBL/GenBank/DDBJ whole genome shotgun (WGS) entry which is preliminary data.</text>
</comment>
<name>A0ABV8DJJ5_9BURK</name>
<feature type="signal peptide" evidence="1">
    <location>
        <begin position="1"/>
        <end position="23"/>
    </location>
</feature>
<protein>
    <submittedName>
        <fullName evidence="2">Uncharacterized protein</fullName>
    </submittedName>
</protein>
<dbReference type="Proteomes" id="UP001595693">
    <property type="component" value="Unassembled WGS sequence"/>
</dbReference>
<evidence type="ECO:0000313" key="2">
    <source>
        <dbReference type="EMBL" id="MFC3938537.1"/>
    </source>
</evidence>
<accession>A0ABV8DJJ5</accession>
<keyword evidence="1" id="KW-0732">Signal</keyword>
<gene>
    <name evidence="2" type="ORF">ACFOW3_28350</name>
</gene>
<organism evidence="2 3">
    <name type="scientific">Acidovorax facilis</name>
    <dbReference type="NCBI Taxonomy" id="12917"/>
    <lineage>
        <taxon>Bacteria</taxon>
        <taxon>Pseudomonadati</taxon>
        <taxon>Pseudomonadota</taxon>
        <taxon>Betaproteobacteria</taxon>
        <taxon>Burkholderiales</taxon>
        <taxon>Comamonadaceae</taxon>
        <taxon>Acidovorax</taxon>
    </lineage>
</organism>